<comment type="catalytic activity">
    <reaction evidence="11">
        <text>O-phospho-L-seryl-[protein] + H2O = L-seryl-[protein] + phosphate</text>
        <dbReference type="Rhea" id="RHEA:20629"/>
        <dbReference type="Rhea" id="RHEA-COMP:9863"/>
        <dbReference type="Rhea" id="RHEA-COMP:11604"/>
        <dbReference type="ChEBI" id="CHEBI:15377"/>
        <dbReference type="ChEBI" id="CHEBI:29999"/>
        <dbReference type="ChEBI" id="CHEBI:43474"/>
        <dbReference type="ChEBI" id="CHEBI:83421"/>
        <dbReference type="EC" id="3.1.3.16"/>
    </reaction>
</comment>
<protein>
    <recommendedName>
        <fullName evidence="13">Serine/threonine-protein phosphatase</fullName>
        <ecNumber evidence="13">3.1.3.16</ecNumber>
    </recommendedName>
</protein>
<dbReference type="Proteomes" id="UP001151582">
    <property type="component" value="Unassembled WGS sequence"/>
</dbReference>
<keyword evidence="10" id="KW-0408">Iron</keyword>
<evidence type="ECO:0000256" key="5">
    <source>
        <dbReference type="ARBA" id="ARBA00022723"/>
    </source>
</evidence>
<evidence type="ECO:0000313" key="16">
    <source>
        <dbReference type="EMBL" id="KAJ1984470.1"/>
    </source>
</evidence>
<comment type="catalytic activity">
    <reaction evidence="12 13">
        <text>O-phospho-L-threonyl-[protein] + H2O = L-threonyl-[protein] + phosphate</text>
        <dbReference type="Rhea" id="RHEA:47004"/>
        <dbReference type="Rhea" id="RHEA-COMP:11060"/>
        <dbReference type="Rhea" id="RHEA-COMP:11605"/>
        <dbReference type="ChEBI" id="CHEBI:15377"/>
        <dbReference type="ChEBI" id="CHEBI:30013"/>
        <dbReference type="ChEBI" id="CHEBI:43474"/>
        <dbReference type="ChEBI" id="CHEBI:61977"/>
        <dbReference type="EC" id="3.1.3.16"/>
    </reaction>
</comment>
<comment type="cofactor">
    <cofactor evidence="2">
        <name>Fe(3+)</name>
        <dbReference type="ChEBI" id="CHEBI:29034"/>
    </cofactor>
</comment>
<dbReference type="InterPro" id="IPR043360">
    <property type="entry name" value="PP2B"/>
</dbReference>
<reference evidence="16" key="1">
    <citation type="submission" date="2022-07" db="EMBL/GenBank/DDBJ databases">
        <title>Phylogenomic reconstructions and comparative analyses of Kickxellomycotina fungi.</title>
        <authorList>
            <person name="Reynolds N.K."/>
            <person name="Stajich J.E."/>
            <person name="Barry K."/>
            <person name="Grigoriev I.V."/>
            <person name="Crous P."/>
            <person name="Smith M.E."/>
        </authorList>
    </citation>
    <scope>NUCLEOTIDE SEQUENCE</scope>
    <source>
        <strain evidence="16">RSA 567</strain>
    </source>
</reference>
<evidence type="ECO:0000256" key="7">
    <source>
        <dbReference type="ARBA" id="ARBA00022833"/>
    </source>
</evidence>
<dbReference type="OrthoDB" id="5593063at2759"/>
<feature type="region of interest" description="Disordered" evidence="14">
    <location>
        <begin position="1"/>
        <end position="107"/>
    </location>
</feature>
<evidence type="ECO:0000313" key="17">
    <source>
        <dbReference type="Proteomes" id="UP001151582"/>
    </source>
</evidence>
<evidence type="ECO:0000256" key="12">
    <source>
        <dbReference type="ARBA" id="ARBA00048336"/>
    </source>
</evidence>
<keyword evidence="7" id="KW-0862">Zinc</keyword>
<dbReference type="SMART" id="SM00156">
    <property type="entry name" value="PP2Ac"/>
    <property type="match status" value="1"/>
</dbReference>
<dbReference type="EMBL" id="JANBQB010000018">
    <property type="protein sequence ID" value="KAJ1984470.1"/>
    <property type="molecule type" value="Genomic_DNA"/>
</dbReference>
<dbReference type="GO" id="GO:0097720">
    <property type="term" value="P:calcineurin-mediated signaling"/>
    <property type="evidence" value="ECO:0007669"/>
    <property type="project" value="InterPro"/>
</dbReference>
<dbReference type="GO" id="GO:0046872">
    <property type="term" value="F:metal ion binding"/>
    <property type="evidence" value="ECO:0007669"/>
    <property type="project" value="UniProtKB-KW"/>
</dbReference>
<dbReference type="PANTHER" id="PTHR45673">
    <property type="entry name" value="SERINE/THREONINE-PROTEIN PHOSPHATASE 2B CATALYTIC SUBUNIT 1-RELATED"/>
    <property type="match status" value="1"/>
</dbReference>
<gene>
    <name evidence="16" type="primary">CNA1</name>
    <name evidence="16" type="ORF">H4R34_000617</name>
</gene>
<sequence>MDYPPSPVSPSARFVDEPSASKGYGTDLPPEQPLSSTDTTFHHQPYAHSSPHAPLASSPQSPTFPMPQPASYQPTLPHMSDLPDPSMSSSGHLSETGPHSRQKLDRNPFIHVASDGRQYITTERICKTVSPPRAYVPTPTQFFADDAQTLPNVPFLKTHFFHEGRLTEAQALWIIHRGTEILASEPNMLELEAPVTLCGDIHGQYYDLMKLFEVGGDPATTQYLFLGDYVDRGYFSLECLLYLWSLKICYPKTFFLMRGNHECRHLTEYFTFREECLHKHSVAVYEACLSSFNALPLASLINGQFLCLHGGISPEMHTLDDLKRLDRFREPPTSGLMCDLLWSDPVEDFGRDKTRQYFTVNQTRGCSYFYTYTAVNHFLERNGLLSLIRAHEAQEKGYQMYRKSKSSGFPSVITVFSAPNYLDMYNNKAAIVKYENNVLNIRQFNCSPHPYWLPNFLDVFAWSLPFMGEKITEMLLAILNICSKEELDTTEQRGAMAAAGGSGNGPLPLALGSGPLDSSSLSDIEARRNVIKNKIRAVGKIARVFSVLRAESESINELKGLLGTEKLPVGSLSSGAEGIKHAITSFEDARRLDFCNEHIPPIHHDAQGHRQPYPSKAQSVENAIRKVVFEEEDDDRMEVDGIRQSHATSSSEPTRHMYER</sequence>
<dbReference type="Gene3D" id="3.60.21.10">
    <property type="match status" value="1"/>
</dbReference>
<dbReference type="GO" id="GO:0033192">
    <property type="term" value="F:calmodulin-dependent protein phosphatase activity"/>
    <property type="evidence" value="ECO:0007669"/>
    <property type="project" value="InterPro"/>
</dbReference>
<feature type="compositionally biased region" description="Low complexity" evidence="14">
    <location>
        <begin position="79"/>
        <end position="90"/>
    </location>
</feature>
<evidence type="ECO:0000256" key="13">
    <source>
        <dbReference type="RuleBase" id="RU004273"/>
    </source>
</evidence>
<keyword evidence="17" id="KW-1185">Reference proteome</keyword>
<evidence type="ECO:0000256" key="6">
    <source>
        <dbReference type="ARBA" id="ARBA00022801"/>
    </source>
</evidence>
<dbReference type="InterPro" id="IPR006186">
    <property type="entry name" value="Ser/Thr-sp_prot-phosphatase"/>
</dbReference>
<evidence type="ECO:0000256" key="8">
    <source>
        <dbReference type="ARBA" id="ARBA00022860"/>
    </source>
</evidence>
<dbReference type="InterPro" id="IPR029052">
    <property type="entry name" value="Metallo-depent_PP-like"/>
</dbReference>
<dbReference type="PRINTS" id="PR00114">
    <property type="entry name" value="STPHPHTASE"/>
</dbReference>
<evidence type="ECO:0000259" key="15">
    <source>
        <dbReference type="PROSITE" id="PS00125"/>
    </source>
</evidence>
<evidence type="ECO:0000256" key="14">
    <source>
        <dbReference type="SAM" id="MobiDB-lite"/>
    </source>
</evidence>
<evidence type="ECO:0000256" key="11">
    <source>
        <dbReference type="ARBA" id="ARBA00047761"/>
    </source>
</evidence>
<comment type="cofactor">
    <cofactor evidence="1">
        <name>Zn(2+)</name>
        <dbReference type="ChEBI" id="CHEBI:29105"/>
    </cofactor>
</comment>
<evidence type="ECO:0000256" key="3">
    <source>
        <dbReference type="ARBA" id="ARBA00009905"/>
    </source>
</evidence>
<keyword evidence="5" id="KW-0479">Metal-binding</keyword>
<evidence type="ECO:0000256" key="4">
    <source>
        <dbReference type="ARBA" id="ARBA00011112"/>
    </source>
</evidence>
<dbReference type="EC" id="3.1.3.16" evidence="13"/>
<comment type="caution">
    <text evidence="16">The sequence shown here is derived from an EMBL/GenBank/DDBJ whole genome shotgun (WGS) entry which is preliminary data.</text>
</comment>
<organism evidence="16 17">
    <name type="scientific">Dimargaris verticillata</name>
    <dbReference type="NCBI Taxonomy" id="2761393"/>
    <lineage>
        <taxon>Eukaryota</taxon>
        <taxon>Fungi</taxon>
        <taxon>Fungi incertae sedis</taxon>
        <taxon>Zoopagomycota</taxon>
        <taxon>Kickxellomycotina</taxon>
        <taxon>Dimargaritomycetes</taxon>
        <taxon>Dimargaritales</taxon>
        <taxon>Dimargaritaceae</taxon>
        <taxon>Dimargaris</taxon>
    </lineage>
</organism>
<dbReference type="GO" id="GO:0005516">
    <property type="term" value="F:calmodulin binding"/>
    <property type="evidence" value="ECO:0007669"/>
    <property type="project" value="UniProtKB-KW"/>
</dbReference>
<keyword evidence="8" id="KW-0112">Calmodulin-binding</keyword>
<feature type="region of interest" description="Disordered" evidence="14">
    <location>
        <begin position="631"/>
        <end position="660"/>
    </location>
</feature>
<dbReference type="FunFam" id="3.60.21.10:FF:000002">
    <property type="entry name" value="Serine/threonine-protein phosphatase"/>
    <property type="match status" value="1"/>
</dbReference>
<dbReference type="InterPro" id="IPR041751">
    <property type="entry name" value="MPP_PP2B"/>
</dbReference>
<evidence type="ECO:0000256" key="9">
    <source>
        <dbReference type="ARBA" id="ARBA00022912"/>
    </source>
</evidence>
<keyword evidence="9" id="KW-0904">Protein phosphatase</keyword>
<feature type="domain" description="Serine/threonine specific protein phosphatases" evidence="15">
    <location>
        <begin position="257"/>
        <end position="262"/>
    </location>
</feature>
<dbReference type="InterPro" id="IPR004843">
    <property type="entry name" value="Calcineurin-like_PHP"/>
</dbReference>
<dbReference type="SUPFAM" id="SSF56300">
    <property type="entry name" value="Metallo-dependent phosphatases"/>
    <property type="match status" value="1"/>
</dbReference>
<dbReference type="Pfam" id="PF00149">
    <property type="entry name" value="Metallophos"/>
    <property type="match status" value="1"/>
</dbReference>
<name>A0A9W8BBF9_9FUNG</name>
<comment type="subunit">
    <text evidence="4">Composed of two components (A and B), the A component is the catalytic subunit and the B component confers calcium sensitivity.</text>
</comment>
<dbReference type="AlphaFoldDB" id="A0A9W8BBF9"/>
<evidence type="ECO:0000256" key="10">
    <source>
        <dbReference type="ARBA" id="ARBA00023004"/>
    </source>
</evidence>
<evidence type="ECO:0000256" key="1">
    <source>
        <dbReference type="ARBA" id="ARBA00001947"/>
    </source>
</evidence>
<evidence type="ECO:0000256" key="2">
    <source>
        <dbReference type="ARBA" id="ARBA00001965"/>
    </source>
</evidence>
<dbReference type="CDD" id="cd07416">
    <property type="entry name" value="MPP_PP2B"/>
    <property type="match status" value="1"/>
</dbReference>
<keyword evidence="6 13" id="KW-0378">Hydrolase</keyword>
<proteinExistence type="inferred from homology"/>
<feature type="compositionally biased region" description="Low complexity" evidence="14">
    <location>
        <begin position="46"/>
        <end position="61"/>
    </location>
</feature>
<comment type="similarity">
    <text evidence="3">Belongs to the PPP phosphatase family. PP-2B subfamily.</text>
</comment>
<dbReference type="PROSITE" id="PS00125">
    <property type="entry name" value="SER_THR_PHOSPHATASE"/>
    <property type="match status" value="1"/>
</dbReference>
<accession>A0A9W8BBF9</accession>